<protein>
    <submittedName>
        <fullName evidence="1">Uncharacterized protein</fullName>
    </submittedName>
</protein>
<keyword evidence="2" id="KW-1185">Reference proteome</keyword>
<evidence type="ECO:0000313" key="1">
    <source>
        <dbReference type="EMBL" id="PHT87307.1"/>
    </source>
</evidence>
<sequence length="159" mass="18145">MSQGIDVVKQHPFDFEYIEGIAQQASESLWPSVFLWYDHFVFDMLRHMSVLIIGRLAALKDDFAVAFTYEDRVVITEGDLIFVSAARFMQLEKQICGRSVDVILQYLHPALVSLNGQLVFHLGLSSKPDPFLMVYNLTDTGDINLVGRKLLIELQQRLP</sequence>
<reference evidence="1 2" key="1">
    <citation type="journal article" date="2014" name="Nat. Genet.">
        <title>Genome sequence of the hot pepper provides insights into the evolution of pungency in Capsicum species.</title>
        <authorList>
            <person name="Kim S."/>
            <person name="Park M."/>
            <person name="Yeom S.I."/>
            <person name="Kim Y.M."/>
            <person name="Lee J.M."/>
            <person name="Lee H.A."/>
            <person name="Seo E."/>
            <person name="Choi J."/>
            <person name="Cheong K."/>
            <person name="Kim K.T."/>
            <person name="Jung K."/>
            <person name="Lee G.W."/>
            <person name="Oh S.K."/>
            <person name="Bae C."/>
            <person name="Kim S.B."/>
            <person name="Lee H.Y."/>
            <person name="Kim S.Y."/>
            <person name="Kim M.S."/>
            <person name="Kang B.C."/>
            <person name="Jo Y.D."/>
            <person name="Yang H.B."/>
            <person name="Jeong H.J."/>
            <person name="Kang W.H."/>
            <person name="Kwon J.K."/>
            <person name="Shin C."/>
            <person name="Lim J.Y."/>
            <person name="Park J.H."/>
            <person name="Huh J.H."/>
            <person name="Kim J.S."/>
            <person name="Kim B.D."/>
            <person name="Cohen O."/>
            <person name="Paran I."/>
            <person name="Suh M.C."/>
            <person name="Lee S.B."/>
            <person name="Kim Y.K."/>
            <person name="Shin Y."/>
            <person name="Noh S.J."/>
            <person name="Park J."/>
            <person name="Seo Y.S."/>
            <person name="Kwon S.Y."/>
            <person name="Kim H.A."/>
            <person name="Park J.M."/>
            <person name="Kim H.J."/>
            <person name="Choi S.B."/>
            <person name="Bosland P.W."/>
            <person name="Reeves G."/>
            <person name="Jo S.H."/>
            <person name="Lee B.W."/>
            <person name="Cho H.T."/>
            <person name="Choi H.S."/>
            <person name="Lee M.S."/>
            <person name="Yu Y."/>
            <person name="Do Choi Y."/>
            <person name="Park B.S."/>
            <person name="van Deynze A."/>
            <person name="Ashrafi H."/>
            <person name="Hill T."/>
            <person name="Kim W.T."/>
            <person name="Pai H.S."/>
            <person name="Ahn H.K."/>
            <person name="Yeam I."/>
            <person name="Giovannoni J.J."/>
            <person name="Rose J.K."/>
            <person name="Sorensen I."/>
            <person name="Lee S.J."/>
            <person name="Kim R.W."/>
            <person name="Choi I.Y."/>
            <person name="Choi B.S."/>
            <person name="Lim J.S."/>
            <person name="Lee Y.H."/>
            <person name="Choi D."/>
        </authorList>
    </citation>
    <scope>NUCLEOTIDE SEQUENCE [LARGE SCALE GENOMIC DNA]</scope>
    <source>
        <strain evidence="2">cv. CM334</strain>
    </source>
</reference>
<dbReference type="Gramene" id="PHT87307">
    <property type="protein sequence ID" value="PHT87307"/>
    <property type="gene ID" value="T459_09413"/>
</dbReference>
<gene>
    <name evidence="1" type="ORF">T459_09413</name>
</gene>
<organism evidence="1 2">
    <name type="scientific">Capsicum annuum</name>
    <name type="common">Capsicum pepper</name>
    <dbReference type="NCBI Taxonomy" id="4072"/>
    <lineage>
        <taxon>Eukaryota</taxon>
        <taxon>Viridiplantae</taxon>
        <taxon>Streptophyta</taxon>
        <taxon>Embryophyta</taxon>
        <taxon>Tracheophyta</taxon>
        <taxon>Spermatophyta</taxon>
        <taxon>Magnoliopsida</taxon>
        <taxon>eudicotyledons</taxon>
        <taxon>Gunneridae</taxon>
        <taxon>Pentapetalae</taxon>
        <taxon>asterids</taxon>
        <taxon>lamiids</taxon>
        <taxon>Solanales</taxon>
        <taxon>Solanaceae</taxon>
        <taxon>Solanoideae</taxon>
        <taxon>Capsiceae</taxon>
        <taxon>Capsicum</taxon>
    </lineage>
</organism>
<comment type="caution">
    <text evidence="1">The sequence shown here is derived from an EMBL/GenBank/DDBJ whole genome shotgun (WGS) entry which is preliminary data.</text>
</comment>
<evidence type="ECO:0000313" key="2">
    <source>
        <dbReference type="Proteomes" id="UP000222542"/>
    </source>
</evidence>
<dbReference type="EMBL" id="AYRZ02000003">
    <property type="protein sequence ID" value="PHT87307.1"/>
    <property type="molecule type" value="Genomic_DNA"/>
</dbReference>
<name>A0A2G2ZZA6_CAPAN</name>
<accession>A0A2G2ZZA6</accession>
<proteinExistence type="predicted"/>
<dbReference type="AlphaFoldDB" id="A0A2G2ZZA6"/>
<reference evidence="1 2" key="2">
    <citation type="journal article" date="2017" name="Genome Biol.">
        <title>New reference genome sequences of hot pepper reveal the massive evolution of plant disease-resistance genes by retroduplication.</title>
        <authorList>
            <person name="Kim S."/>
            <person name="Park J."/>
            <person name="Yeom S.I."/>
            <person name="Kim Y.M."/>
            <person name="Seo E."/>
            <person name="Kim K.T."/>
            <person name="Kim M.S."/>
            <person name="Lee J.M."/>
            <person name="Cheong K."/>
            <person name="Shin H.S."/>
            <person name="Kim S.B."/>
            <person name="Han K."/>
            <person name="Lee J."/>
            <person name="Park M."/>
            <person name="Lee H.A."/>
            <person name="Lee H.Y."/>
            <person name="Lee Y."/>
            <person name="Oh S."/>
            <person name="Lee J.H."/>
            <person name="Choi E."/>
            <person name="Choi E."/>
            <person name="Lee S.E."/>
            <person name="Jeon J."/>
            <person name="Kim H."/>
            <person name="Choi G."/>
            <person name="Song H."/>
            <person name="Lee J."/>
            <person name="Lee S.C."/>
            <person name="Kwon J.K."/>
            <person name="Lee H.Y."/>
            <person name="Koo N."/>
            <person name="Hong Y."/>
            <person name="Kim R.W."/>
            <person name="Kang W.H."/>
            <person name="Huh J.H."/>
            <person name="Kang B.C."/>
            <person name="Yang T.J."/>
            <person name="Lee Y.H."/>
            <person name="Bennetzen J.L."/>
            <person name="Choi D."/>
        </authorList>
    </citation>
    <scope>NUCLEOTIDE SEQUENCE [LARGE SCALE GENOMIC DNA]</scope>
    <source>
        <strain evidence="2">cv. CM334</strain>
    </source>
</reference>
<dbReference type="Proteomes" id="UP000222542">
    <property type="component" value="Unassembled WGS sequence"/>
</dbReference>